<dbReference type="AlphaFoldDB" id="M0KA69"/>
<name>M0KA69_9EURY</name>
<keyword evidence="2" id="KW-1185">Reference proteome</keyword>
<dbReference type="EMBL" id="AOLW01000047">
    <property type="protein sequence ID" value="EMA17039.1"/>
    <property type="molecule type" value="Genomic_DNA"/>
</dbReference>
<protein>
    <recommendedName>
        <fullName evidence="3">ABM domain-containing protein</fullName>
    </recommendedName>
</protein>
<accession>M0KA69</accession>
<dbReference type="Pfam" id="PF19673">
    <property type="entry name" value="DUF6176"/>
    <property type="match status" value="1"/>
</dbReference>
<dbReference type="InterPro" id="IPR046174">
    <property type="entry name" value="DUF6176"/>
</dbReference>
<dbReference type="Proteomes" id="UP000011623">
    <property type="component" value="Unassembled WGS sequence"/>
</dbReference>
<comment type="caution">
    <text evidence="1">The sequence shown here is derived from an EMBL/GenBank/DDBJ whole genome shotgun (WGS) entry which is preliminary data.</text>
</comment>
<evidence type="ECO:0000313" key="1">
    <source>
        <dbReference type="EMBL" id="EMA17039.1"/>
    </source>
</evidence>
<sequence>MTDVVLTKQKIEGGKTAQLKEWMDEVCEREDEAIETLKSEGMHSETAFIEHTAKGDFLVYYMRADDMEQVFESFEESTHDIDEEHKQVMHEVLESGENIGDYELLYHIDNPERP</sequence>
<proteinExistence type="predicted"/>
<dbReference type="PATRIC" id="fig|1227452.3.peg.3432"/>
<gene>
    <name evidence="1" type="ORF">C442_17255</name>
</gene>
<reference evidence="1 2" key="1">
    <citation type="journal article" date="2014" name="PLoS Genet.">
        <title>Phylogenetically driven sequencing of extremely halophilic archaea reveals strategies for static and dynamic osmo-response.</title>
        <authorList>
            <person name="Becker E.A."/>
            <person name="Seitzer P.M."/>
            <person name="Tritt A."/>
            <person name="Larsen D."/>
            <person name="Krusor M."/>
            <person name="Yao A.I."/>
            <person name="Wu D."/>
            <person name="Madern D."/>
            <person name="Eisen J.A."/>
            <person name="Darling A.E."/>
            <person name="Facciotti M.T."/>
        </authorList>
    </citation>
    <scope>NUCLEOTIDE SEQUENCE [LARGE SCALE GENOMIC DNA]</scope>
    <source>
        <strain evidence="1 2">JCM 13557</strain>
    </source>
</reference>
<evidence type="ECO:0000313" key="2">
    <source>
        <dbReference type="Proteomes" id="UP000011623"/>
    </source>
</evidence>
<dbReference type="RefSeq" id="WP_008312596.1">
    <property type="nucleotide sequence ID" value="NZ_AOLW01000047.1"/>
</dbReference>
<organism evidence="1 2">
    <name type="scientific">Haloarcula amylolytica JCM 13557</name>
    <dbReference type="NCBI Taxonomy" id="1227452"/>
    <lineage>
        <taxon>Archaea</taxon>
        <taxon>Methanobacteriati</taxon>
        <taxon>Methanobacteriota</taxon>
        <taxon>Stenosarchaea group</taxon>
        <taxon>Halobacteria</taxon>
        <taxon>Halobacteriales</taxon>
        <taxon>Haloarculaceae</taxon>
        <taxon>Haloarcula</taxon>
    </lineage>
</organism>
<evidence type="ECO:0008006" key="3">
    <source>
        <dbReference type="Google" id="ProtNLM"/>
    </source>
</evidence>